<name>A0A3E0H462_9PSEU</name>
<organism evidence="1 2">
    <name type="scientific">Kutzneria buriramensis</name>
    <dbReference type="NCBI Taxonomy" id="1045776"/>
    <lineage>
        <taxon>Bacteria</taxon>
        <taxon>Bacillati</taxon>
        <taxon>Actinomycetota</taxon>
        <taxon>Actinomycetes</taxon>
        <taxon>Pseudonocardiales</taxon>
        <taxon>Pseudonocardiaceae</taxon>
        <taxon>Kutzneria</taxon>
    </lineage>
</organism>
<dbReference type="OrthoDB" id="3805675at2"/>
<gene>
    <name evidence="1" type="ORF">BCF44_115129</name>
</gene>
<accession>A0A3E0H462</accession>
<sequence>MTRYETDLTGEFLVLRRGRGLHRPAVHSLIGPAVARWADIPPDCPNPEIRRLVDAAVAQIPEADLLAEERRVVLVALALDRDRYAAKLSARTELLASEFHWSERTARRRIDDAFVKLAQVIARRVDPSDPERGWAVRQLRVLVRLDRPAPEVIEERTIVATRDGLDRIVARFSVPRPPDGADVDRDVHADIQHGARIVAQNRQGTSHFRYILELPRPLARNESHTYSIVFQVRDGLPISDHYVFSPLVSCTLFETRVRFSAARRPVAVWQTERAFPRTLPHHGVPDGPILPLDRADEVHARFDRPEQGFSYGICWLYP</sequence>
<reference evidence="1 2" key="1">
    <citation type="submission" date="2018-08" db="EMBL/GenBank/DDBJ databases">
        <title>Genomic Encyclopedia of Archaeal and Bacterial Type Strains, Phase II (KMG-II): from individual species to whole genera.</title>
        <authorList>
            <person name="Goeker M."/>
        </authorList>
    </citation>
    <scope>NUCLEOTIDE SEQUENCE [LARGE SCALE GENOMIC DNA]</scope>
    <source>
        <strain evidence="1 2">DSM 45791</strain>
    </source>
</reference>
<proteinExistence type="predicted"/>
<evidence type="ECO:0000313" key="1">
    <source>
        <dbReference type="EMBL" id="REH37125.1"/>
    </source>
</evidence>
<evidence type="ECO:0000313" key="2">
    <source>
        <dbReference type="Proteomes" id="UP000256269"/>
    </source>
</evidence>
<dbReference type="Proteomes" id="UP000256269">
    <property type="component" value="Unassembled WGS sequence"/>
</dbReference>
<comment type="caution">
    <text evidence="1">The sequence shown here is derived from an EMBL/GenBank/DDBJ whole genome shotgun (WGS) entry which is preliminary data.</text>
</comment>
<protein>
    <submittedName>
        <fullName evidence="1">Uncharacterized protein</fullName>
    </submittedName>
</protein>
<dbReference type="EMBL" id="QUNO01000015">
    <property type="protein sequence ID" value="REH37125.1"/>
    <property type="molecule type" value="Genomic_DNA"/>
</dbReference>
<dbReference type="RefSeq" id="WP_116179278.1">
    <property type="nucleotide sequence ID" value="NZ_CP144375.1"/>
</dbReference>
<keyword evidence="2" id="KW-1185">Reference proteome</keyword>
<dbReference type="AlphaFoldDB" id="A0A3E0H462"/>